<proteinExistence type="predicted"/>
<reference evidence="1 2" key="1">
    <citation type="submission" date="2020-07" db="EMBL/GenBank/DDBJ databases">
        <title>Genomic Encyclopedia of Type Strains, Phase IV (KMG-V): Genome sequencing to study the core and pangenomes of soil and plant-associated prokaryotes.</title>
        <authorList>
            <person name="Whitman W."/>
        </authorList>
    </citation>
    <scope>NUCLEOTIDE SEQUENCE [LARGE SCALE GENOMIC DNA]</scope>
    <source>
        <strain evidence="1 2">SAS40</strain>
    </source>
</reference>
<dbReference type="AlphaFoldDB" id="A0A7Y9IQF0"/>
<evidence type="ECO:0000313" key="1">
    <source>
        <dbReference type="EMBL" id="NYE81006.1"/>
    </source>
</evidence>
<dbReference type="Proteomes" id="UP000542125">
    <property type="component" value="Unassembled WGS sequence"/>
</dbReference>
<accession>A0A7Y9IQF0</accession>
<evidence type="ECO:0000313" key="2">
    <source>
        <dbReference type="Proteomes" id="UP000542125"/>
    </source>
</evidence>
<gene>
    <name evidence="1" type="ORF">FHW18_000277</name>
</gene>
<organism evidence="1 2">
    <name type="scientific">Pigmentiphaga litoralis</name>
    <dbReference type="NCBI Taxonomy" id="516702"/>
    <lineage>
        <taxon>Bacteria</taxon>
        <taxon>Pseudomonadati</taxon>
        <taxon>Pseudomonadota</taxon>
        <taxon>Betaproteobacteria</taxon>
        <taxon>Burkholderiales</taxon>
        <taxon>Alcaligenaceae</taxon>
        <taxon>Pigmentiphaga</taxon>
    </lineage>
</organism>
<keyword evidence="2" id="KW-1185">Reference proteome</keyword>
<sequence>MFDSNVLWDVPIPFPAYFDTVIEFREAHAKNLGACFMLGFGKRGQVYIRQCGCFRCTDLKSIFSQKNPAICASVSNNLSEAENVKLAYPRLPVFALDNPGNFEAGVSRFHENINIVTCTNPPDCDVRGRFESERPKEFSGFLLILAPICRHGRLLLVENERETGVRSETLYA</sequence>
<name>A0A7Y9IQF0_9BURK</name>
<comment type="caution">
    <text evidence="1">The sequence shown here is derived from an EMBL/GenBank/DDBJ whole genome shotgun (WGS) entry which is preliminary data.</text>
</comment>
<protein>
    <submittedName>
        <fullName evidence="1">Uncharacterized protein</fullName>
    </submittedName>
</protein>
<dbReference type="EMBL" id="JACBYR010000001">
    <property type="protein sequence ID" value="NYE81006.1"/>
    <property type="molecule type" value="Genomic_DNA"/>
</dbReference>